<proteinExistence type="predicted"/>
<dbReference type="AlphaFoldDB" id="A0AAN9A496"/>
<feature type="chain" id="PRO_5043029609" evidence="2">
    <location>
        <begin position="26"/>
        <end position="746"/>
    </location>
</feature>
<feature type="compositionally biased region" description="Basic residues" evidence="1">
    <location>
        <begin position="415"/>
        <end position="424"/>
    </location>
</feature>
<feature type="non-terminal residue" evidence="3">
    <location>
        <position position="746"/>
    </location>
</feature>
<name>A0AAN9A496_HALRR</name>
<evidence type="ECO:0000313" key="3">
    <source>
        <dbReference type="EMBL" id="KAK7080136.1"/>
    </source>
</evidence>
<gene>
    <name evidence="3" type="ORF">SK128_009406</name>
</gene>
<protein>
    <submittedName>
        <fullName evidence="3">Uncharacterized protein</fullName>
    </submittedName>
</protein>
<feature type="region of interest" description="Disordered" evidence="1">
    <location>
        <begin position="413"/>
        <end position="450"/>
    </location>
</feature>
<feature type="region of interest" description="Disordered" evidence="1">
    <location>
        <begin position="356"/>
        <end position="378"/>
    </location>
</feature>
<sequence>MLFLARNSFVGFLLLLESTFIIINGAEPPLQVENDVYNASQGKNDDAIKFQAVQNRILDIVGNSSNTMNSMSQIMALLHSDAGKELGKLVVEGFMLGIKQKDAINSLGEFWLELQFRLPPTIKGTLKDYQDFFKGIDIRTLPLLWEELFRKDALGNSVAGMPLGQIIDMVHPVASKYGIDIRALMDSVMGKGDNNLRDLITAAIDNTNFTSLWNRFLNTTTSMFQITEAFKTSKSKPQKDKTEKTLHLFRPLVTSLLKDNEVDLDADAVLQVLSPLFKTDFLSSFTPLLSLLSTQGDGGVLGELIGNIMGGTGRGPKANPMAGIMGALGGLMATSGGKNQMDMTTMLNLASAFLDTPSKKGTKTKPDKKGKTRENNGLDLGSLVNMAGSLMGNMDMSTILDIAAASLKDEDLKAKSPHTKSKLKAKQEKAPQQAPKVAPKTKKEASAKYKKSPKHFIDIIEPILRSMKKDKKCNAKIRDAIDLGKNILTNKLSSVGGFKQIIPLLLSFISNEEFLKSQSVNIDQLTSSFTQALAYANWNEFFIMLEDEGFREGIIQNILPYAADLVTIVAAEETQKKINDAVIPRFQMFAAAYGLTGITLDNFPERLAPMLGLASKSWKLPFNPTTSLVPLKVYLKGLQSWAVAGLQEIKSMTPEEVKILVKDKLENDISESIVNVLSVTRETSDLQCLPQRLCDINSGLKPNSLQASVTRLVSLVSAAGPVLQSPDSDLMIRTVEAISDTYEDCQ</sequence>
<feature type="signal peptide" evidence="2">
    <location>
        <begin position="1"/>
        <end position="25"/>
    </location>
</feature>
<keyword evidence="4" id="KW-1185">Reference proteome</keyword>
<dbReference type="EMBL" id="JAXCGZ010006107">
    <property type="protein sequence ID" value="KAK7080136.1"/>
    <property type="molecule type" value="Genomic_DNA"/>
</dbReference>
<feature type="compositionally biased region" description="Basic and acidic residues" evidence="1">
    <location>
        <begin position="364"/>
        <end position="376"/>
    </location>
</feature>
<organism evidence="3 4">
    <name type="scientific">Halocaridina rubra</name>
    <name type="common">Hawaiian red shrimp</name>
    <dbReference type="NCBI Taxonomy" id="373956"/>
    <lineage>
        <taxon>Eukaryota</taxon>
        <taxon>Metazoa</taxon>
        <taxon>Ecdysozoa</taxon>
        <taxon>Arthropoda</taxon>
        <taxon>Crustacea</taxon>
        <taxon>Multicrustacea</taxon>
        <taxon>Malacostraca</taxon>
        <taxon>Eumalacostraca</taxon>
        <taxon>Eucarida</taxon>
        <taxon>Decapoda</taxon>
        <taxon>Pleocyemata</taxon>
        <taxon>Caridea</taxon>
        <taxon>Atyoidea</taxon>
        <taxon>Atyidae</taxon>
        <taxon>Halocaridina</taxon>
    </lineage>
</organism>
<dbReference type="Proteomes" id="UP001381693">
    <property type="component" value="Unassembled WGS sequence"/>
</dbReference>
<keyword evidence="2" id="KW-0732">Signal</keyword>
<evidence type="ECO:0000256" key="2">
    <source>
        <dbReference type="SAM" id="SignalP"/>
    </source>
</evidence>
<evidence type="ECO:0000256" key="1">
    <source>
        <dbReference type="SAM" id="MobiDB-lite"/>
    </source>
</evidence>
<comment type="caution">
    <text evidence="3">The sequence shown here is derived from an EMBL/GenBank/DDBJ whole genome shotgun (WGS) entry which is preliminary data.</text>
</comment>
<accession>A0AAN9A496</accession>
<evidence type="ECO:0000313" key="4">
    <source>
        <dbReference type="Proteomes" id="UP001381693"/>
    </source>
</evidence>
<reference evidence="3 4" key="1">
    <citation type="submission" date="2023-11" db="EMBL/GenBank/DDBJ databases">
        <title>Halocaridina rubra genome assembly.</title>
        <authorList>
            <person name="Smith C."/>
        </authorList>
    </citation>
    <scope>NUCLEOTIDE SEQUENCE [LARGE SCALE GENOMIC DNA]</scope>
    <source>
        <strain evidence="3">EP-1</strain>
        <tissue evidence="3">Whole</tissue>
    </source>
</reference>